<dbReference type="Proteomes" id="UP000276295">
    <property type="component" value="Unassembled WGS sequence"/>
</dbReference>
<keyword evidence="2" id="KW-1185">Reference proteome</keyword>
<evidence type="ECO:0000313" key="2">
    <source>
        <dbReference type="Proteomes" id="UP000276295"/>
    </source>
</evidence>
<reference evidence="1 2" key="1">
    <citation type="submission" date="2018-09" db="EMBL/GenBank/DDBJ databases">
        <title>Draft genome sequence of Buttiauxella izardii CCUG 35510T.</title>
        <authorList>
            <person name="Salva-Serra F."/>
            <person name="Marathe N."/>
            <person name="Moore E."/>
            <person name="Stadler-Svensson L."/>
            <person name="Engstrom-Jakobsson H."/>
        </authorList>
    </citation>
    <scope>NUCLEOTIDE SEQUENCE [LARGE SCALE GENOMIC DNA]</scope>
    <source>
        <strain evidence="1 2">CCUG 35510</strain>
    </source>
</reference>
<accession>A0A3A5JZZ4</accession>
<protein>
    <submittedName>
        <fullName evidence="1">Uncharacterized protein</fullName>
    </submittedName>
</protein>
<dbReference type="AlphaFoldDB" id="A0A3A5JZZ4"/>
<name>A0A3A5JZZ4_9ENTR</name>
<gene>
    <name evidence="1" type="ORF">D6029_08250</name>
</gene>
<dbReference type="EMBL" id="QZWH01000014">
    <property type="protein sequence ID" value="RJT23955.1"/>
    <property type="molecule type" value="Genomic_DNA"/>
</dbReference>
<organism evidence="1 2">
    <name type="scientific">Buttiauxella izardii</name>
    <dbReference type="NCBI Taxonomy" id="82991"/>
    <lineage>
        <taxon>Bacteria</taxon>
        <taxon>Pseudomonadati</taxon>
        <taxon>Pseudomonadota</taxon>
        <taxon>Gammaproteobacteria</taxon>
        <taxon>Enterobacterales</taxon>
        <taxon>Enterobacteriaceae</taxon>
        <taxon>Buttiauxella</taxon>
    </lineage>
</organism>
<sequence length="77" mass="9046">MVTLFQVVVTIVSIRAQRKIRSLGIIPYSIRFNNQTAAKIAAHIQCVAHIKAIYFLFNKKRYFYKAMRARCLWLIND</sequence>
<evidence type="ECO:0000313" key="1">
    <source>
        <dbReference type="EMBL" id="RJT23955.1"/>
    </source>
</evidence>
<proteinExistence type="predicted"/>
<comment type="caution">
    <text evidence="1">The sequence shown here is derived from an EMBL/GenBank/DDBJ whole genome shotgun (WGS) entry which is preliminary data.</text>
</comment>